<evidence type="ECO:0000313" key="3">
    <source>
        <dbReference type="Proteomes" id="UP001251374"/>
    </source>
</evidence>
<comment type="caution">
    <text evidence="2">The sequence shown here is derived from an EMBL/GenBank/DDBJ whole genome shotgun (WGS) entry which is preliminary data.</text>
</comment>
<name>A0ABU1HCZ3_9GAMM</name>
<dbReference type="EMBL" id="JARWAM010000005">
    <property type="protein sequence ID" value="MDR5905346.1"/>
    <property type="molecule type" value="Genomic_DNA"/>
</dbReference>
<organism evidence="2 3">
    <name type="scientific">Franzmannia qiaohouensis</name>
    <dbReference type="NCBI Taxonomy" id="1329370"/>
    <lineage>
        <taxon>Bacteria</taxon>
        <taxon>Pseudomonadati</taxon>
        <taxon>Pseudomonadota</taxon>
        <taxon>Gammaproteobacteria</taxon>
        <taxon>Oceanospirillales</taxon>
        <taxon>Halomonadaceae</taxon>
        <taxon>Franzmannia</taxon>
    </lineage>
</organism>
<dbReference type="RefSeq" id="WP_309719765.1">
    <property type="nucleotide sequence ID" value="NZ_JARWAM010000005.1"/>
</dbReference>
<gene>
    <name evidence="2" type="ORF">QC821_08680</name>
</gene>
<keyword evidence="3" id="KW-1185">Reference proteome</keyword>
<evidence type="ECO:0000313" key="2">
    <source>
        <dbReference type="EMBL" id="MDR5905346.1"/>
    </source>
</evidence>
<evidence type="ECO:0000256" key="1">
    <source>
        <dbReference type="SAM" id="MobiDB-lite"/>
    </source>
</evidence>
<reference evidence="2 3" key="1">
    <citation type="submission" date="2023-04" db="EMBL/GenBank/DDBJ databases">
        <title>A long-awaited taxogenomic arrangement of the family Halomonadaceae.</title>
        <authorList>
            <person name="De La Haba R."/>
            <person name="Chuvochina M."/>
            <person name="Wittouck S."/>
            <person name="Arahal D.R."/>
            <person name="Sanchez-Porro C."/>
            <person name="Hugenholtz P."/>
            <person name="Ventosa A."/>
        </authorList>
    </citation>
    <scope>NUCLEOTIDE SEQUENCE [LARGE SCALE GENOMIC DNA]</scope>
    <source>
        <strain evidence="2 3">DSM 26770</strain>
    </source>
</reference>
<accession>A0ABU1HCZ3</accession>
<feature type="region of interest" description="Disordered" evidence="1">
    <location>
        <begin position="1"/>
        <end position="20"/>
    </location>
</feature>
<proteinExistence type="predicted"/>
<sequence length="63" mass="6738">MIDPPVAQARVDGSAPPDERILLMDSPDNTLSRSIAAHSCVKVQAIDNTGHLCGARPFDHESL</sequence>
<protein>
    <submittedName>
        <fullName evidence="2">Uncharacterized protein</fullName>
    </submittedName>
</protein>
<dbReference type="Proteomes" id="UP001251374">
    <property type="component" value="Unassembled WGS sequence"/>
</dbReference>